<dbReference type="InterPro" id="IPR036514">
    <property type="entry name" value="SGNH_hydro_sf"/>
</dbReference>
<dbReference type="OrthoDB" id="5624617at2"/>
<name>E3BFW2_9VIBR</name>
<evidence type="ECO:0000313" key="3">
    <source>
        <dbReference type="Proteomes" id="UP000002943"/>
    </source>
</evidence>
<dbReference type="Pfam" id="PF13472">
    <property type="entry name" value="Lipase_GDSL_2"/>
    <property type="match status" value="1"/>
</dbReference>
<keyword evidence="3" id="KW-1185">Reference proteome</keyword>
<comment type="caution">
    <text evidence="2">The sequence shown here is derived from an EMBL/GenBank/DDBJ whole genome shotgun (WGS) entry which is preliminary data.</text>
</comment>
<organism evidence="2 3">
    <name type="scientific">Vibrio caribbeanicus ATCC BAA-2122</name>
    <dbReference type="NCBI Taxonomy" id="796620"/>
    <lineage>
        <taxon>Bacteria</taxon>
        <taxon>Pseudomonadati</taxon>
        <taxon>Pseudomonadota</taxon>
        <taxon>Gammaproteobacteria</taxon>
        <taxon>Vibrionales</taxon>
        <taxon>Vibrionaceae</taxon>
        <taxon>Vibrio</taxon>
    </lineage>
</organism>
<sequence>MKKLLILSVFLTYGLNFHYFNGELRKLKSFAINEQNFYKKIDEGIKHRVPSENPSVVFLGDSIMSGLRNHDLSLSNNVENWAIAGDTSKLLLERLLEYDLQGIQSIHLMIGINDLGRNASVEEVITNLNFIIDLLSLCQCEILLYNVLYTDGISRNNDIILQLNSLIDDLAELKSIKTVDLNWFVSEGEQLKSKYTNDGLHLNQSGYELWINKLILK</sequence>
<dbReference type="Proteomes" id="UP000002943">
    <property type="component" value="Unassembled WGS sequence"/>
</dbReference>
<dbReference type="RefSeq" id="WP_009599814.1">
    <property type="nucleotide sequence ID" value="NZ_AEIU01000025.1"/>
</dbReference>
<dbReference type="GO" id="GO:0016788">
    <property type="term" value="F:hydrolase activity, acting on ester bonds"/>
    <property type="evidence" value="ECO:0007669"/>
    <property type="project" value="UniProtKB-ARBA"/>
</dbReference>
<reference evidence="2 3" key="1">
    <citation type="journal article" date="2012" name="Int. J. Syst. Evol. Microbiol.">
        <title>Vibrio caribbeanicus sp. nov., isolated from the marine sponge Scleritoderma cyanea.</title>
        <authorList>
            <person name="Hoffmann M."/>
            <person name="Monday S.R."/>
            <person name="Allard M.W."/>
            <person name="Strain E.A."/>
            <person name="Whittaker P."/>
            <person name="Naum M."/>
            <person name="McCarthy P.J."/>
            <person name="Lopez J.V."/>
            <person name="Fischer M."/>
            <person name="Brown E.W."/>
        </authorList>
    </citation>
    <scope>NUCLEOTIDE SEQUENCE [LARGE SCALE GENOMIC DNA]</scope>
    <source>
        <strain evidence="2 3">ATCC BAA-2122</strain>
    </source>
</reference>
<dbReference type="EMBL" id="AEIU01000025">
    <property type="protein sequence ID" value="EFP98050.1"/>
    <property type="molecule type" value="Genomic_DNA"/>
</dbReference>
<dbReference type="InterPro" id="IPR013830">
    <property type="entry name" value="SGNH_hydro"/>
</dbReference>
<evidence type="ECO:0000259" key="1">
    <source>
        <dbReference type="Pfam" id="PF13472"/>
    </source>
</evidence>
<protein>
    <submittedName>
        <fullName evidence="2">Lipolytic protein</fullName>
    </submittedName>
</protein>
<dbReference type="STRING" id="796620.VIBC2010_02668"/>
<dbReference type="SUPFAM" id="SSF52266">
    <property type="entry name" value="SGNH hydrolase"/>
    <property type="match status" value="1"/>
</dbReference>
<accession>E3BFW2</accession>
<dbReference type="AlphaFoldDB" id="E3BFW2"/>
<proteinExistence type="predicted"/>
<feature type="domain" description="SGNH hydrolase-type esterase" evidence="1">
    <location>
        <begin position="58"/>
        <end position="209"/>
    </location>
</feature>
<evidence type="ECO:0000313" key="2">
    <source>
        <dbReference type="EMBL" id="EFP98050.1"/>
    </source>
</evidence>
<dbReference type="Gene3D" id="3.40.50.1110">
    <property type="entry name" value="SGNH hydrolase"/>
    <property type="match status" value="1"/>
</dbReference>
<gene>
    <name evidence="2" type="ORF">VIBC2010_02668</name>
</gene>
<dbReference type="eggNOG" id="COG2755">
    <property type="taxonomic scope" value="Bacteria"/>
</dbReference>